<proteinExistence type="predicted"/>
<feature type="transmembrane region" description="Helical" evidence="5">
    <location>
        <begin position="12"/>
        <end position="34"/>
    </location>
</feature>
<organism evidence="6 7">
    <name type="scientific">Funneliformis mosseae</name>
    <name type="common">Endomycorrhizal fungus</name>
    <name type="synonym">Glomus mosseae</name>
    <dbReference type="NCBI Taxonomy" id="27381"/>
    <lineage>
        <taxon>Eukaryota</taxon>
        <taxon>Fungi</taxon>
        <taxon>Fungi incertae sedis</taxon>
        <taxon>Mucoromycota</taxon>
        <taxon>Glomeromycotina</taxon>
        <taxon>Glomeromycetes</taxon>
        <taxon>Glomerales</taxon>
        <taxon>Glomeraceae</taxon>
        <taxon>Funneliformis</taxon>
    </lineage>
</organism>
<reference evidence="6" key="1">
    <citation type="submission" date="2021-06" db="EMBL/GenBank/DDBJ databases">
        <authorList>
            <person name="Kallberg Y."/>
            <person name="Tangrot J."/>
            <person name="Rosling A."/>
        </authorList>
    </citation>
    <scope>NUCLEOTIDE SEQUENCE</scope>
    <source>
        <strain evidence="6">87-6 pot B 2015</strain>
    </source>
</reference>
<gene>
    <name evidence="6" type="ORF">FMOSSE_LOCUS497</name>
</gene>
<feature type="transmembrane region" description="Helical" evidence="5">
    <location>
        <begin position="277"/>
        <end position="297"/>
    </location>
</feature>
<comment type="caution">
    <text evidence="6">The sequence shown here is derived from an EMBL/GenBank/DDBJ whole genome shotgun (WGS) entry which is preliminary data.</text>
</comment>
<sequence length="399" mass="44448">MALSATMLGIPLKYVSLVTLCIQNSTLVIIMRYSRLDKEHLYYTSTAVFLSEFTKLIICLYMAGRNQIRETGRLSISELYTQVFAPDAWKLMIPAALYTVQNNLQYVAVSMLDAATFQVTYQLKILTTALCSVIMLRTSLSGLKWSSLVLLTFGVALVQMPSDSSGSKTIVDDDASMERFVGLGAVAVACVISGIAGVYFEKVLKGSKTSVWIRNVQLSFFSLFPALIMGVWWKDGAGVWENGFFYNYNYVVLAAISCQAIGGIIVAMVVKYADNILKGFATSISIILSFLASVYLFEFIVTTTFLLGATLVLIATYMYSKPDPPKKEYMDVNKLPTQTLSKNNEEKEDDGYARTVKKKLGYKTKTYLLKFTREDVLNHRLAQVHSKNLNKHSGSPSRQ</sequence>
<dbReference type="AlphaFoldDB" id="A0A9N8YJV5"/>
<evidence type="ECO:0000256" key="2">
    <source>
        <dbReference type="ARBA" id="ARBA00022692"/>
    </source>
</evidence>
<comment type="subcellular location">
    <subcellularLocation>
        <location evidence="1">Membrane</location>
        <topology evidence="1">Multi-pass membrane protein</topology>
    </subcellularLocation>
</comment>
<evidence type="ECO:0000256" key="4">
    <source>
        <dbReference type="ARBA" id="ARBA00023136"/>
    </source>
</evidence>
<feature type="transmembrane region" description="Helical" evidence="5">
    <location>
        <begin position="212"/>
        <end position="233"/>
    </location>
</feature>
<dbReference type="EMBL" id="CAJVPP010000046">
    <property type="protein sequence ID" value="CAG8437244.1"/>
    <property type="molecule type" value="Genomic_DNA"/>
</dbReference>
<dbReference type="InterPro" id="IPR007271">
    <property type="entry name" value="Nuc_sug_transpt"/>
</dbReference>
<dbReference type="Pfam" id="PF04142">
    <property type="entry name" value="Nuc_sug_transp"/>
    <property type="match status" value="1"/>
</dbReference>
<dbReference type="PANTHER" id="PTHR10231">
    <property type="entry name" value="NUCLEOTIDE-SUGAR TRANSMEMBRANE TRANSPORTER"/>
    <property type="match status" value="1"/>
</dbReference>
<dbReference type="SUPFAM" id="SSF103481">
    <property type="entry name" value="Multidrug resistance efflux transporter EmrE"/>
    <property type="match status" value="1"/>
</dbReference>
<protein>
    <submittedName>
        <fullName evidence="6">9266_t:CDS:1</fullName>
    </submittedName>
</protein>
<accession>A0A9N8YJV5</accession>
<feature type="transmembrane region" description="Helical" evidence="5">
    <location>
        <begin position="180"/>
        <end position="200"/>
    </location>
</feature>
<feature type="transmembrane region" description="Helical" evidence="5">
    <location>
        <begin position="303"/>
        <end position="320"/>
    </location>
</feature>
<dbReference type="Proteomes" id="UP000789375">
    <property type="component" value="Unassembled WGS sequence"/>
</dbReference>
<feature type="transmembrane region" description="Helical" evidence="5">
    <location>
        <begin position="142"/>
        <end position="160"/>
    </location>
</feature>
<evidence type="ECO:0000313" key="7">
    <source>
        <dbReference type="Proteomes" id="UP000789375"/>
    </source>
</evidence>
<dbReference type="GO" id="GO:0000139">
    <property type="term" value="C:Golgi membrane"/>
    <property type="evidence" value="ECO:0007669"/>
    <property type="project" value="InterPro"/>
</dbReference>
<feature type="transmembrane region" description="Helical" evidence="5">
    <location>
        <begin position="245"/>
        <end position="270"/>
    </location>
</feature>
<dbReference type="PIRSF" id="PIRSF005799">
    <property type="entry name" value="UDP-gal_transpt"/>
    <property type="match status" value="1"/>
</dbReference>
<keyword evidence="4 5" id="KW-0472">Membrane</keyword>
<evidence type="ECO:0000313" key="6">
    <source>
        <dbReference type="EMBL" id="CAG8437244.1"/>
    </source>
</evidence>
<evidence type="ECO:0000256" key="1">
    <source>
        <dbReference type="ARBA" id="ARBA00004141"/>
    </source>
</evidence>
<name>A0A9N8YJV5_FUNMO</name>
<keyword evidence="3 5" id="KW-1133">Transmembrane helix</keyword>
<feature type="transmembrane region" description="Helical" evidence="5">
    <location>
        <begin position="40"/>
        <end position="63"/>
    </location>
</feature>
<keyword evidence="7" id="KW-1185">Reference proteome</keyword>
<evidence type="ECO:0000256" key="5">
    <source>
        <dbReference type="SAM" id="Phobius"/>
    </source>
</evidence>
<dbReference type="GO" id="GO:0015165">
    <property type="term" value="F:pyrimidine nucleotide-sugar transmembrane transporter activity"/>
    <property type="evidence" value="ECO:0007669"/>
    <property type="project" value="InterPro"/>
</dbReference>
<dbReference type="NCBIfam" id="TIGR00803">
    <property type="entry name" value="nst"/>
    <property type="match status" value="1"/>
</dbReference>
<keyword evidence="2 5" id="KW-0812">Transmembrane</keyword>
<evidence type="ECO:0000256" key="3">
    <source>
        <dbReference type="ARBA" id="ARBA00022989"/>
    </source>
</evidence>
<dbReference type="InterPro" id="IPR037185">
    <property type="entry name" value="EmrE-like"/>
</dbReference>